<gene>
    <name evidence="3" type="primary">LOC103518277</name>
</gene>
<sequence length="186" mass="22149">MLSHLQGILLKRGYLLPTLREYWFVLKPTQLVYYKNQEEREQCGIIAIDANSWIDSTLQRIIIHTNERTYEFATYDHRSRLQWISALKLAIVHSGDRHGYQRMLASKRRKHRELECLERRRRSSVIHDMDVQLRAEKEVSLGLTREKRMLDFRHRNHRSLLTCGKSLEIPNLKLVTFADTKVSIVH</sequence>
<dbReference type="GeneID" id="103518277"/>
<dbReference type="PaxDb" id="121845-A0A3Q0JBW6"/>
<dbReference type="Proteomes" id="UP000079169">
    <property type="component" value="Unplaced"/>
</dbReference>
<dbReference type="SMART" id="SM00233">
    <property type="entry name" value="PH"/>
    <property type="match status" value="1"/>
</dbReference>
<evidence type="ECO:0000313" key="2">
    <source>
        <dbReference type="Proteomes" id="UP000079169"/>
    </source>
</evidence>
<dbReference type="AlphaFoldDB" id="A0A3Q0JBW6"/>
<organism evidence="2 3">
    <name type="scientific">Diaphorina citri</name>
    <name type="common">Asian citrus psyllid</name>
    <dbReference type="NCBI Taxonomy" id="121845"/>
    <lineage>
        <taxon>Eukaryota</taxon>
        <taxon>Metazoa</taxon>
        <taxon>Ecdysozoa</taxon>
        <taxon>Arthropoda</taxon>
        <taxon>Hexapoda</taxon>
        <taxon>Insecta</taxon>
        <taxon>Pterygota</taxon>
        <taxon>Neoptera</taxon>
        <taxon>Paraneoptera</taxon>
        <taxon>Hemiptera</taxon>
        <taxon>Sternorrhyncha</taxon>
        <taxon>Psylloidea</taxon>
        <taxon>Psyllidae</taxon>
        <taxon>Diaphorininae</taxon>
        <taxon>Diaphorina</taxon>
    </lineage>
</organism>
<evidence type="ECO:0000313" key="3">
    <source>
        <dbReference type="RefSeq" id="XP_026685934.1"/>
    </source>
</evidence>
<evidence type="ECO:0000259" key="1">
    <source>
        <dbReference type="PROSITE" id="PS50003"/>
    </source>
</evidence>
<dbReference type="PROSITE" id="PS50003">
    <property type="entry name" value="PH_DOMAIN"/>
    <property type="match status" value="1"/>
</dbReference>
<keyword evidence="2" id="KW-1185">Reference proteome</keyword>
<dbReference type="KEGG" id="dci:103518277"/>
<protein>
    <submittedName>
        <fullName evidence="3">Differentially expressed in FDCP 6 homolog</fullName>
    </submittedName>
</protein>
<dbReference type="Gene3D" id="2.30.29.30">
    <property type="entry name" value="Pleckstrin-homology domain (PH domain)/Phosphotyrosine-binding domain (PTB)"/>
    <property type="match status" value="1"/>
</dbReference>
<dbReference type="RefSeq" id="XP_026685934.1">
    <property type="nucleotide sequence ID" value="XM_026830133.1"/>
</dbReference>
<reference evidence="3" key="1">
    <citation type="submission" date="2025-08" db="UniProtKB">
        <authorList>
            <consortium name="RefSeq"/>
        </authorList>
    </citation>
    <scope>IDENTIFICATION</scope>
</reference>
<dbReference type="STRING" id="121845.A0A3Q0JBW6"/>
<dbReference type="InterPro" id="IPR011993">
    <property type="entry name" value="PH-like_dom_sf"/>
</dbReference>
<proteinExistence type="predicted"/>
<dbReference type="SUPFAM" id="SSF50729">
    <property type="entry name" value="PH domain-like"/>
    <property type="match status" value="1"/>
</dbReference>
<accession>A0A3Q0JBW6</accession>
<dbReference type="InterPro" id="IPR001849">
    <property type="entry name" value="PH_domain"/>
</dbReference>
<feature type="domain" description="PH" evidence="1">
    <location>
        <begin position="2"/>
        <end position="92"/>
    </location>
</feature>
<dbReference type="Pfam" id="PF00169">
    <property type="entry name" value="PH"/>
    <property type="match status" value="1"/>
</dbReference>
<name>A0A3Q0JBW6_DIACI</name>